<keyword evidence="9" id="KW-0812">Transmembrane</keyword>
<evidence type="ECO:0000313" key="13">
    <source>
        <dbReference type="Proteomes" id="UP000092876"/>
    </source>
</evidence>
<feature type="transmembrane region" description="Helical" evidence="9">
    <location>
        <begin position="231"/>
        <end position="253"/>
    </location>
</feature>
<reference evidence="13" key="1">
    <citation type="submission" date="2016-06" db="EMBL/GenBank/DDBJ databases">
        <authorList>
            <person name="Rodrigo-Torres Lidia"/>
            <person name="Arahal R.David."/>
        </authorList>
    </citation>
    <scope>NUCLEOTIDE SEQUENCE [LARGE SCALE GENOMIC DNA]</scope>
    <source>
        <strain evidence="13">CECT 7223</strain>
    </source>
</reference>
<keyword evidence="4" id="KW-1003">Cell membrane</keyword>
<evidence type="ECO:0000256" key="7">
    <source>
        <dbReference type="ARBA" id="ARBA00022777"/>
    </source>
</evidence>
<evidence type="ECO:0000256" key="2">
    <source>
        <dbReference type="ARBA" id="ARBA00004651"/>
    </source>
</evidence>
<keyword evidence="10" id="KW-0732">Signal</keyword>
<dbReference type="GeneID" id="94235643"/>
<dbReference type="SUPFAM" id="SSF47384">
    <property type="entry name" value="Homodimeric domain of signal transducing histidine kinase"/>
    <property type="match status" value="1"/>
</dbReference>
<dbReference type="GO" id="GO:0005886">
    <property type="term" value="C:plasma membrane"/>
    <property type="evidence" value="ECO:0007669"/>
    <property type="project" value="UniProtKB-SubCell"/>
</dbReference>
<keyword evidence="9" id="KW-0472">Membrane</keyword>
<dbReference type="PROSITE" id="PS50109">
    <property type="entry name" value="HIS_KIN"/>
    <property type="match status" value="1"/>
</dbReference>
<keyword evidence="5" id="KW-0597">Phosphoprotein</keyword>
<dbReference type="InterPro" id="IPR003594">
    <property type="entry name" value="HATPase_dom"/>
</dbReference>
<organism evidence="12 13">
    <name type="scientific">Vibrio atlanticus</name>
    <dbReference type="NCBI Taxonomy" id="693153"/>
    <lineage>
        <taxon>Bacteria</taxon>
        <taxon>Pseudomonadati</taxon>
        <taxon>Pseudomonadota</taxon>
        <taxon>Gammaproteobacteria</taxon>
        <taxon>Vibrionales</taxon>
        <taxon>Vibrionaceae</taxon>
        <taxon>Vibrio</taxon>
    </lineage>
</organism>
<dbReference type="EMBL" id="FLQP01000013">
    <property type="protein sequence ID" value="SBS61845.1"/>
    <property type="molecule type" value="Genomic_DNA"/>
</dbReference>
<evidence type="ECO:0000256" key="5">
    <source>
        <dbReference type="ARBA" id="ARBA00022553"/>
    </source>
</evidence>
<dbReference type="PANTHER" id="PTHR44936">
    <property type="entry name" value="SENSOR PROTEIN CREC"/>
    <property type="match status" value="1"/>
</dbReference>
<dbReference type="InterPro" id="IPR021821">
    <property type="entry name" value="VxrA_SD"/>
</dbReference>
<dbReference type="Gene3D" id="3.30.565.10">
    <property type="entry name" value="Histidine kinase-like ATPase, C-terminal domain"/>
    <property type="match status" value="1"/>
</dbReference>
<evidence type="ECO:0000256" key="3">
    <source>
        <dbReference type="ARBA" id="ARBA00012438"/>
    </source>
</evidence>
<dbReference type="InterPro" id="IPR050980">
    <property type="entry name" value="2C_sensor_his_kinase"/>
</dbReference>
<dbReference type="Pfam" id="PF02518">
    <property type="entry name" value="HATPase_c"/>
    <property type="match status" value="1"/>
</dbReference>
<evidence type="ECO:0000313" key="12">
    <source>
        <dbReference type="EMBL" id="SBS61845.1"/>
    </source>
</evidence>
<dbReference type="InterPro" id="IPR003661">
    <property type="entry name" value="HisK_dim/P_dom"/>
</dbReference>
<dbReference type="InterPro" id="IPR036097">
    <property type="entry name" value="HisK_dim/P_sf"/>
</dbReference>
<keyword evidence="8" id="KW-0902">Two-component regulatory system</keyword>
<dbReference type="InterPro" id="IPR036890">
    <property type="entry name" value="HATPase_C_sf"/>
</dbReference>
<keyword evidence="9" id="KW-1133">Transmembrane helix</keyword>
<keyword evidence="7 12" id="KW-0418">Kinase</keyword>
<dbReference type="Pfam" id="PF11884">
    <property type="entry name" value="DUF3404"/>
    <property type="match status" value="1"/>
</dbReference>
<evidence type="ECO:0000256" key="4">
    <source>
        <dbReference type="ARBA" id="ARBA00022475"/>
    </source>
</evidence>
<gene>
    <name evidence="12" type="primary">tcrY</name>
    <name evidence="12" type="ORF">VAT7223_00861</name>
</gene>
<proteinExistence type="predicted"/>
<evidence type="ECO:0000259" key="11">
    <source>
        <dbReference type="PROSITE" id="PS50109"/>
    </source>
</evidence>
<dbReference type="EC" id="2.7.13.3" evidence="3"/>
<comment type="catalytic activity">
    <reaction evidence="1">
        <text>ATP + protein L-histidine = ADP + protein N-phospho-L-histidine.</text>
        <dbReference type="EC" id="2.7.13.3"/>
    </reaction>
</comment>
<dbReference type="GO" id="GO:0000155">
    <property type="term" value="F:phosphorelay sensor kinase activity"/>
    <property type="evidence" value="ECO:0007669"/>
    <property type="project" value="InterPro"/>
</dbReference>
<name>A0A1C3IK98_9VIBR</name>
<evidence type="ECO:0000256" key="9">
    <source>
        <dbReference type="SAM" id="Phobius"/>
    </source>
</evidence>
<keyword evidence="6 12" id="KW-0808">Transferase</keyword>
<feature type="chain" id="PRO_5008675654" description="histidine kinase" evidence="10">
    <location>
        <begin position="21"/>
        <end position="469"/>
    </location>
</feature>
<evidence type="ECO:0000256" key="8">
    <source>
        <dbReference type="ARBA" id="ARBA00023012"/>
    </source>
</evidence>
<evidence type="ECO:0000256" key="6">
    <source>
        <dbReference type="ARBA" id="ARBA00022679"/>
    </source>
</evidence>
<dbReference type="InterPro" id="IPR005467">
    <property type="entry name" value="His_kinase_dom"/>
</dbReference>
<dbReference type="SUPFAM" id="SSF55874">
    <property type="entry name" value="ATPase domain of HSP90 chaperone/DNA topoisomerase II/histidine kinase"/>
    <property type="match status" value="1"/>
</dbReference>
<protein>
    <recommendedName>
        <fullName evidence="3">histidine kinase</fullName>
        <ecNumber evidence="3">2.7.13.3</ecNumber>
    </recommendedName>
</protein>
<dbReference type="AlphaFoldDB" id="A0A1C3IK98"/>
<dbReference type="PANTHER" id="PTHR44936:SF9">
    <property type="entry name" value="SENSOR PROTEIN CREC"/>
    <property type="match status" value="1"/>
</dbReference>
<sequence>MHRFTLALCLTFWLPTLANAQSLQDKWQTLYQLSWQSSPISVSQKELTQYPKVLLQESSRYPDFNQFSWEDIAALASIQDHCRAIENANPSLNDAIEFELAVCQQQPLDSIWFTAHSKRHPAGGSFADRYLAAYPDVTEQIRPFLSLTNPQHPLYSKLENLSAQGREALLSGYRAWQQDDVLWLSGEQGWKAIPSKVWKPIAEQQEVTLSAESCSFRYSNVCLNEPSNDNLIMKTLIFTLLFTLLSGLGRVLYLRTKQRKERQFVLQLLTHELRTPITSLGLTVEMFRNRYDDFPDEIQGAVWRLISDYQRLSQLTENSKVYLSSDQSEPLLKQKASLEEWLDHVCEKHNITYQCEARDVELNLPYYWLTICLDNLIKNAKQHGQGKVLVKVILADKLRIEVQDEGHFPSLIQRLISRTTRCANHKQDNMGIGLTIVEHLMKQANGRLIILRNPTRCILEIAYEHPTTD</sequence>
<feature type="domain" description="Histidine kinase" evidence="11">
    <location>
        <begin position="268"/>
        <end position="469"/>
    </location>
</feature>
<accession>A0A1C3IK98</accession>
<dbReference type="Proteomes" id="UP000092876">
    <property type="component" value="Unassembled WGS sequence"/>
</dbReference>
<dbReference type="SMART" id="SM00388">
    <property type="entry name" value="HisKA"/>
    <property type="match status" value="1"/>
</dbReference>
<evidence type="ECO:0000256" key="10">
    <source>
        <dbReference type="SAM" id="SignalP"/>
    </source>
</evidence>
<feature type="signal peptide" evidence="10">
    <location>
        <begin position="1"/>
        <end position="20"/>
    </location>
</feature>
<comment type="subcellular location">
    <subcellularLocation>
        <location evidence="2">Cell membrane</location>
        <topology evidence="2">Multi-pass membrane protein</topology>
    </subcellularLocation>
</comment>
<evidence type="ECO:0000256" key="1">
    <source>
        <dbReference type="ARBA" id="ARBA00000085"/>
    </source>
</evidence>
<dbReference type="Gene3D" id="1.10.287.130">
    <property type="match status" value="1"/>
</dbReference>
<dbReference type="CDD" id="cd00082">
    <property type="entry name" value="HisKA"/>
    <property type="match status" value="1"/>
</dbReference>
<dbReference type="RefSeq" id="WP_065678424.1">
    <property type="nucleotide sequence ID" value="NZ_AP025461.1"/>
</dbReference>